<dbReference type="Proteomes" id="UP000265703">
    <property type="component" value="Unassembled WGS sequence"/>
</dbReference>
<organism evidence="2 3">
    <name type="scientific">Glomus cerebriforme</name>
    <dbReference type="NCBI Taxonomy" id="658196"/>
    <lineage>
        <taxon>Eukaryota</taxon>
        <taxon>Fungi</taxon>
        <taxon>Fungi incertae sedis</taxon>
        <taxon>Mucoromycota</taxon>
        <taxon>Glomeromycotina</taxon>
        <taxon>Glomeromycetes</taxon>
        <taxon>Glomerales</taxon>
        <taxon>Glomeraceae</taxon>
        <taxon>Glomus</taxon>
    </lineage>
</organism>
<comment type="caution">
    <text evidence="2">The sequence shown here is derived from an EMBL/GenBank/DDBJ whole genome shotgun (WGS) entry which is preliminary data.</text>
</comment>
<dbReference type="EMBL" id="QKYT01000390">
    <property type="protein sequence ID" value="RIA86001.1"/>
    <property type="molecule type" value="Genomic_DNA"/>
</dbReference>
<keyword evidence="3" id="KW-1185">Reference proteome</keyword>
<gene>
    <name evidence="2" type="ORF">C1645_829926</name>
</gene>
<reference evidence="2 3" key="1">
    <citation type="submission" date="2018-06" db="EMBL/GenBank/DDBJ databases">
        <title>Comparative genomics reveals the genomic features of Rhizophagus irregularis, R. cerebriforme, R. diaphanum and Gigaspora rosea, and their symbiotic lifestyle signature.</title>
        <authorList>
            <person name="Morin E."/>
            <person name="San Clemente H."/>
            <person name="Chen E.C.H."/>
            <person name="De La Providencia I."/>
            <person name="Hainaut M."/>
            <person name="Kuo A."/>
            <person name="Kohler A."/>
            <person name="Murat C."/>
            <person name="Tang N."/>
            <person name="Roy S."/>
            <person name="Loubradou J."/>
            <person name="Henrissat B."/>
            <person name="Grigoriev I.V."/>
            <person name="Corradi N."/>
            <person name="Roux C."/>
            <person name="Martin F.M."/>
        </authorList>
    </citation>
    <scope>NUCLEOTIDE SEQUENCE [LARGE SCALE GENOMIC DNA]</scope>
    <source>
        <strain evidence="2 3">DAOM 227022</strain>
    </source>
</reference>
<evidence type="ECO:0000313" key="3">
    <source>
        <dbReference type="Proteomes" id="UP000265703"/>
    </source>
</evidence>
<dbReference type="Pfam" id="PF14311">
    <property type="entry name" value="DUF4379"/>
    <property type="match status" value="3"/>
</dbReference>
<feature type="domain" description="Treble clef zinc finger" evidence="1">
    <location>
        <begin position="150"/>
        <end position="184"/>
    </location>
</feature>
<name>A0A397ST06_9GLOM</name>
<evidence type="ECO:0000259" key="1">
    <source>
        <dbReference type="Pfam" id="PF14311"/>
    </source>
</evidence>
<evidence type="ECO:0000313" key="2">
    <source>
        <dbReference type="EMBL" id="RIA86001.1"/>
    </source>
</evidence>
<accession>A0A397ST06</accession>
<protein>
    <recommendedName>
        <fullName evidence="1">Treble clef zinc finger domain-containing protein</fullName>
    </recommendedName>
</protein>
<dbReference type="InterPro" id="IPR025487">
    <property type="entry name" value="DUF4379"/>
</dbReference>
<dbReference type="AlphaFoldDB" id="A0A397ST06"/>
<feature type="domain" description="Treble clef zinc finger" evidence="1">
    <location>
        <begin position="29"/>
        <end position="62"/>
    </location>
</feature>
<sequence>MGIKYTLKDVNAVAMERGGICLSEEYINCQSLMKWKCAKGHEWQARFSHIKIGKNWCPYCAGNAPYTIEEARQIAHNKNGQCLSEKYVNSSSPLLWKCTKSHEWYKSLYHVKNRDAWFPECHKISQNLELARDFALSKGGICLSEKYINNKFPLKWKCAKGHEWQASFNNIKNNNTWCPYCAKRGLKHSIEFAKSLAREKNGNCLSEKYIDTNQPLLWSCAKCHEWKASLHSIQRGSWCPVCEDNSLKLDLQIARDLAFNKEGKCLSEKYNNIISPLLWECCNRHQWNASLNSIKNMNIWCSHYSKHKRENLCREIVATYLGPPSKIRQPEFLKTLEHPKGLELDIPYYDHGFAIEVQGVQHEKYHEFFHEGDPNNFIKQQERDQIM</sequence>
<dbReference type="OrthoDB" id="2419021at2759"/>
<feature type="domain" description="Treble clef zinc finger" evidence="1">
    <location>
        <begin position="197"/>
        <end position="243"/>
    </location>
</feature>
<proteinExistence type="predicted"/>